<proteinExistence type="predicted"/>
<evidence type="ECO:0000313" key="3">
    <source>
        <dbReference type="Proteomes" id="UP001501116"/>
    </source>
</evidence>
<dbReference type="EMBL" id="BAAANN010000092">
    <property type="protein sequence ID" value="GAA1995044.1"/>
    <property type="molecule type" value="Genomic_DNA"/>
</dbReference>
<comment type="caution">
    <text evidence="2">The sequence shown here is derived from an EMBL/GenBank/DDBJ whole genome shotgun (WGS) entry which is preliminary data.</text>
</comment>
<gene>
    <name evidence="2" type="ORF">GCM10009754_87920</name>
</gene>
<evidence type="ECO:0000256" key="1">
    <source>
        <dbReference type="SAM" id="MobiDB-lite"/>
    </source>
</evidence>
<feature type="compositionally biased region" description="Basic and acidic residues" evidence="1">
    <location>
        <begin position="86"/>
        <end position="108"/>
    </location>
</feature>
<feature type="region of interest" description="Disordered" evidence="1">
    <location>
        <begin position="1"/>
        <end position="23"/>
    </location>
</feature>
<protein>
    <submittedName>
        <fullName evidence="2">Uncharacterized protein</fullName>
    </submittedName>
</protein>
<accession>A0ABP5EBZ8</accession>
<organism evidence="2 3">
    <name type="scientific">Amycolatopsis minnesotensis</name>
    <dbReference type="NCBI Taxonomy" id="337894"/>
    <lineage>
        <taxon>Bacteria</taxon>
        <taxon>Bacillati</taxon>
        <taxon>Actinomycetota</taxon>
        <taxon>Actinomycetes</taxon>
        <taxon>Pseudonocardiales</taxon>
        <taxon>Pseudonocardiaceae</taxon>
        <taxon>Amycolatopsis</taxon>
    </lineage>
</organism>
<name>A0ABP5EBZ8_9PSEU</name>
<sequence length="172" mass="18789">MLEEFGAAGEHRPRELGERELGERELGERGLDVIGMPIPRLRLSPGTRLLRAWGELPAVTALPVGEAAASPVVEAVVPTPVVRRRPGFDQRHPASADEQSDDTHRDQLCRAVPDEPAEPARPRRGGGYLRRDGRGRWRGRGGLGRFRRGGGTGGRGLLERAGCLVRALFRLV</sequence>
<feature type="region of interest" description="Disordered" evidence="1">
    <location>
        <begin position="80"/>
        <end position="151"/>
    </location>
</feature>
<dbReference type="RefSeq" id="WP_344432283.1">
    <property type="nucleotide sequence ID" value="NZ_BAAANN010000092.1"/>
</dbReference>
<feature type="compositionally biased region" description="Gly residues" evidence="1">
    <location>
        <begin position="140"/>
        <end position="151"/>
    </location>
</feature>
<feature type="compositionally biased region" description="Basic and acidic residues" evidence="1">
    <location>
        <begin position="9"/>
        <end position="23"/>
    </location>
</feature>
<evidence type="ECO:0000313" key="2">
    <source>
        <dbReference type="EMBL" id="GAA1995044.1"/>
    </source>
</evidence>
<reference evidence="3" key="1">
    <citation type="journal article" date="2019" name="Int. J. Syst. Evol. Microbiol.">
        <title>The Global Catalogue of Microorganisms (GCM) 10K type strain sequencing project: providing services to taxonomists for standard genome sequencing and annotation.</title>
        <authorList>
            <consortium name="The Broad Institute Genomics Platform"/>
            <consortium name="The Broad Institute Genome Sequencing Center for Infectious Disease"/>
            <person name="Wu L."/>
            <person name="Ma J."/>
        </authorList>
    </citation>
    <scope>NUCLEOTIDE SEQUENCE [LARGE SCALE GENOMIC DNA]</scope>
    <source>
        <strain evidence="3">JCM 14545</strain>
    </source>
</reference>
<keyword evidence="3" id="KW-1185">Reference proteome</keyword>
<dbReference type="Proteomes" id="UP001501116">
    <property type="component" value="Unassembled WGS sequence"/>
</dbReference>